<evidence type="ECO:0000256" key="3">
    <source>
        <dbReference type="ARBA" id="ARBA00022614"/>
    </source>
</evidence>
<keyword evidence="8" id="KW-0175">Coiled coil</keyword>
<dbReference type="Proteomes" id="UP001291623">
    <property type="component" value="Unassembled WGS sequence"/>
</dbReference>
<dbReference type="InterPro" id="IPR042197">
    <property type="entry name" value="Apaf_helical"/>
</dbReference>
<evidence type="ECO:0000256" key="2">
    <source>
        <dbReference type="ARBA" id="ARBA00008894"/>
    </source>
</evidence>
<comment type="similarity">
    <text evidence="2">Belongs to the disease resistance NB-LRR family.</text>
</comment>
<evidence type="ECO:0000256" key="1">
    <source>
        <dbReference type="ARBA" id="ARBA00004170"/>
    </source>
</evidence>
<dbReference type="PRINTS" id="PR00364">
    <property type="entry name" value="DISEASERSIST"/>
</dbReference>
<evidence type="ECO:0000256" key="8">
    <source>
        <dbReference type="ARBA" id="ARBA00023054"/>
    </source>
</evidence>
<evidence type="ECO:0000313" key="13">
    <source>
        <dbReference type="Proteomes" id="UP001291623"/>
    </source>
</evidence>
<keyword evidence="3" id="KW-0433">Leucine-rich repeat</keyword>
<organism evidence="12 13">
    <name type="scientific">Anisodus tanguticus</name>
    <dbReference type="NCBI Taxonomy" id="243964"/>
    <lineage>
        <taxon>Eukaryota</taxon>
        <taxon>Viridiplantae</taxon>
        <taxon>Streptophyta</taxon>
        <taxon>Embryophyta</taxon>
        <taxon>Tracheophyta</taxon>
        <taxon>Spermatophyta</taxon>
        <taxon>Magnoliopsida</taxon>
        <taxon>eudicotyledons</taxon>
        <taxon>Gunneridae</taxon>
        <taxon>Pentapetalae</taxon>
        <taxon>asterids</taxon>
        <taxon>lamiids</taxon>
        <taxon>Solanales</taxon>
        <taxon>Solanaceae</taxon>
        <taxon>Solanoideae</taxon>
        <taxon>Hyoscyameae</taxon>
        <taxon>Anisodus</taxon>
    </lineage>
</organism>
<keyword evidence="4" id="KW-0677">Repeat</keyword>
<dbReference type="InterPro" id="IPR002182">
    <property type="entry name" value="NB-ARC"/>
</dbReference>
<sequence>MEDLADVIQEFLRKGGKYLIVLDDVWSVETWEIIKNAFPENNKCNRVLVMTRDSGVAIYCNSIPHYLKFLIAEESWTLLEKKFFHNDKCPITLKLPGESIAKKCSGLPIAIALIAGALRKEKTTRHWERVNQTVAFPSGFQIPSWKLIRLWIAEGFIQYKRGSSLECKAEDNLNDLVNRNLLMVTTRTSDGKIKTCRVHDILHEFCRQEAMKE</sequence>
<dbReference type="Gene3D" id="1.10.8.430">
    <property type="entry name" value="Helical domain of apoptotic protease-activating factors"/>
    <property type="match status" value="1"/>
</dbReference>
<accession>A0AAE1QWE8</accession>
<evidence type="ECO:0000256" key="5">
    <source>
        <dbReference type="ARBA" id="ARBA00022741"/>
    </source>
</evidence>
<dbReference type="InterPro" id="IPR044974">
    <property type="entry name" value="Disease_R_plants"/>
</dbReference>
<protein>
    <submittedName>
        <fullName evidence="12">Uncharacterized protein</fullName>
    </submittedName>
</protein>
<dbReference type="Pfam" id="PF23559">
    <property type="entry name" value="WHD_DRP"/>
    <property type="match status" value="1"/>
</dbReference>
<keyword evidence="7" id="KW-0067">ATP-binding</keyword>
<dbReference type="FunFam" id="1.10.10.10:FF:000322">
    <property type="entry name" value="Probable disease resistance protein At1g63360"/>
    <property type="match status" value="1"/>
</dbReference>
<dbReference type="AlphaFoldDB" id="A0AAE1QWE8"/>
<gene>
    <name evidence="12" type="ORF">RND71_039142</name>
</gene>
<dbReference type="InterPro" id="IPR058922">
    <property type="entry name" value="WHD_DRP"/>
</dbReference>
<evidence type="ECO:0000259" key="10">
    <source>
        <dbReference type="Pfam" id="PF00931"/>
    </source>
</evidence>
<keyword evidence="5" id="KW-0547">Nucleotide-binding</keyword>
<dbReference type="GO" id="GO:0043531">
    <property type="term" value="F:ADP binding"/>
    <property type="evidence" value="ECO:0007669"/>
    <property type="project" value="InterPro"/>
</dbReference>
<feature type="domain" description="Disease resistance protein winged helix" evidence="11">
    <location>
        <begin position="136"/>
        <end position="205"/>
    </location>
</feature>
<evidence type="ECO:0000259" key="11">
    <source>
        <dbReference type="Pfam" id="PF23559"/>
    </source>
</evidence>
<name>A0AAE1QWE8_9SOLA</name>
<dbReference type="GO" id="GO:0016020">
    <property type="term" value="C:membrane"/>
    <property type="evidence" value="ECO:0007669"/>
    <property type="project" value="UniProtKB-SubCell"/>
</dbReference>
<feature type="domain" description="NB-ARC" evidence="10">
    <location>
        <begin position="4"/>
        <end position="88"/>
    </location>
</feature>
<dbReference type="GO" id="GO:0098542">
    <property type="term" value="P:defense response to other organism"/>
    <property type="evidence" value="ECO:0007669"/>
    <property type="project" value="TreeGrafter"/>
</dbReference>
<dbReference type="SUPFAM" id="SSF52540">
    <property type="entry name" value="P-loop containing nucleoside triphosphate hydrolases"/>
    <property type="match status" value="1"/>
</dbReference>
<dbReference type="Gene3D" id="1.10.10.10">
    <property type="entry name" value="Winged helix-like DNA-binding domain superfamily/Winged helix DNA-binding domain"/>
    <property type="match status" value="1"/>
</dbReference>
<dbReference type="InterPro" id="IPR027417">
    <property type="entry name" value="P-loop_NTPase"/>
</dbReference>
<proteinExistence type="inferred from homology"/>
<comment type="subcellular location">
    <subcellularLocation>
        <location evidence="1">Membrane</location>
        <topology evidence="1">Peripheral membrane protein</topology>
    </subcellularLocation>
</comment>
<evidence type="ECO:0000256" key="7">
    <source>
        <dbReference type="ARBA" id="ARBA00022840"/>
    </source>
</evidence>
<comment type="caution">
    <text evidence="12">The sequence shown here is derived from an EMBL/GenBank/DDBJ whole genome shotgun (WGS) entry which is preliminary data.</text>
</comment>
<keyword evidence="6" id="KW-0611">Plant defense</keyword>
<evidence type="ECO:0000256" key="4">
    <source>
        <dbReference type="ARBA" id="ARBA00022737"/>
    </source>
</evidence>
<dbReference type="InterPro" id="IPR036388">
    <property type="entry name" value="WH-like_DNA-bd_sf"/>
</dbReference>
<dbReference type="PANTHER" id="PTHR23155:SF1193">
    <property type="entry name" value="DISEASE RESISTANCE PROTEIN RPP13-RELATED"/>
    <property type="match status" value="1"/>
</dbReference>
<evidence type="ECO:0000256" key="9">
    <source>
        <dbReference type="ARBA" id="ARBA00023136"/>
    </source>
</evidence>
<dbReference type="Pfam" id="PF00931">
    <property type="entry name" value="NB-ARC"/>
    <property type="match status" value="1"/>
</dbReference>
<dbReference type="EMBL" id="JAVYJV010000022">
    <property type="protein sequence ID" value="KAK4340641.1"/>
    <property type="molecule type" value="Genomic_DNA"/>
</dbReference>
<dbReference type="PANTHER" id="PTHR23155">
    <property type="entry name" value="DISEASE RESISTANCE PROTEIN RP"/>
    <property type="match status" value="1"/>
</dbReference>
<evidence type="ECO:0000256" key="6">
    <source>
        <dbReference type="ARBA" id="ARBA00022821"/>
    </source>
</evidence>
<evidence type="ECO:0000313" key="12">
    <source>
        <dbReference type="EMBL" id="KAK4340641.1"/>
    </source>
</evidence>
<keyword evidence="13" id="KW-1185">Reference proteome</keyword>
<dbReference type="Gene3D" id="3.40.50.300">
    <property type="entry name" value="P-loop containing nucleotide triphosphate hydrolases"/>
    <property type="match status" value="1"/>
</dbReference>
<reference evidence="12" key="1">
    <citation type="submission" date="2023-12" db="EMBL/GenBank/DDBJ databases">
        <title>Genome assembly of Anisodus tanguticus.</title>
        <authorList>
            <person name="Wang Y.-J."/>
        </authorList>
    </citation>
    <scope>NUCLEOTIDE SEQUENCE</scope>
    <source>
        <strain evidence="12">KB-2021</strain>
        <tissue evidence="12">Leaf</tissue>
    </source>
</reference>
<dbReference type="GO" id="GO:0005524">
    <property type="term" value="F:ATP binding"/>
    <property type="evidence" value="ECO:0007669"/>
    <property type="project" value="UniProtKB-KW"/>
</dbReference>
<keyword evidence="9" id="KW-0472">Membrane</keyword>